<dbReference type="GeneID" id="91005699"/>
<comment type="caution">
    <text evidence="1">The sequence shown here is derived from an EMBL/GenBank/DDBJ whole genome shotgun (WGS) entry which is preliminary data.</text>
</comment>
<gene>
    <name evidence="1" type="ORF">C8J25_103361</name>
</gene>
<dbReference type="Gene3D" id="3.40.50.450">
    <property type="match status" value="1"/>
</dbReference>
<evidence type="ECO:0000313" key="2">
    <source>
        <dbReference type="Proteomes" id="UP000244013"/>
    </source>
</evidence>
<protein>
    <submittedName>
        <fullName evidence="1">Uncharacterized protein</fullName>
    </submittedName>
</protein>
<proteinExistence type="predicted"/>
<evidence type="ECO:0000313" key="1">
    <source>
        <dbReference type="EMBL" id="PTW47640.1"/>
    </source>
</evidence>
<dbReference type="EMBL" id="QAYE01000003">
    <property type="protein sequence ID" value="PTW47640.1"/>
    <property type="molecule type" value="Genomic_DNA"/>
</dbReference>
<dbReference type="Proteomes" id="UP000244013">
    <property type="component" value="Unassembled WGS sequence"/>
</dbReference>
<reference evidence="1 2" key="1">
    <citation type="submission" date="2018-04" db="EMBL/GenBank/DDBJ databases">
        <title>Genomic Encyclopedia of Type Strains, Phase III (KMG-III): the genomes of soil and plant-associated and newly described type strains.</title>
        <authorList>
            <person name="Whitman W."/>
        </authorList>
    </citation>
    <scope>NUCLEOTIDE SEQUENCE [LARGE SCALE GENOMIC DNA]</scope>
    <source>
        <strain evidence="1 2">MA-olki</strain>
    </source>
</reference>
<accession>A0A2T5U822</accession>
<organism evidence="1 2">
    <name type="scientific">Sphingomonas faeni</name>
    <dbReference type="NCBI Taxonomy" id="185950"/>
    <lineage>
        <taxon>Bacteria</taxon>
        <taxon>Pseudomonadati</taxon>
        <taxon>Pseudomonadota</taxon>
        <taxon>Alphaproteobacteria</taxon>
        <taxon>Sphingomonadales</taxon>
        <taxon>Sphingomonadaceae</taxon>
        <taxon>Sphingomonas</taxon>
    </lineage>
</organism>
<dbReference type="AlphaFoldDB" id="A0A2T5U822"/>
<sequence length="284" mass="30894">MADEALAKKTCFIVGPIGEALSPVRQLADWLLKGVIKPVLEADEFGYNVKRADHDTDPGSITSAVIADLVNADLVIADLTGFNPNAFYELGIRHALRKPAIHITAELVKLPFDNADQRTIFVNIADFDSVEDAKSRLRSAVRAVNRDDYQVSNPVVQAAAVSALKESADPKDQIIAGLEERLSRLEQDGASLRNLQARSVREIKLKSGTGKQGFVTFVNQNDPSIASMLAGPSAAELRLKLATLLTPEQRATLDVNEPISDEALLNLLRAWNVKTSDAVDEKDE</sequence>
<name>A0A2T5U822_9SPHN</name>
<dbReference type="OrthoDB" id="5379851at2"/>
<dbReference type="RefSeq" id="WP_107953983.1">
    <property type="nucleotide sequence ID" value="NZ_QAYE01000003.1"/>
</dbReference>